<feature type="compositionally biased region" description="Polar residues" evidence="1">
    <location>
        <begin position="1"/>
        <end position="10"/>
    </location>
</feature>
<dbReference type="EMBL" id="CAADFR010000093">
    <property type="protein sequence ID" value="VFK41493.1"/>
    <property type="molecule type" value="Genomic_DNA"/>
</dbReference>
<organism evidence="3">
    <name type="scientific">Candidatus Kentrum sp. SD</name>
    <dbReference type="NCBI Taxonomy" id="2126332"/>
    <lineage>
        <taxon>Bacteria</taxon>
        <taxon>Pseudomonadati</taxon>
        <taxon>Pseudomonadota</taxon>
        <taxon>Gammaproteobacteria</taxon>
        <taxon>Candidatus Kentrum</taxon>
    </lineage>
</organism>
<name>A0A450Z1E1_9GAMM</name>
<evidence type="ECO:0000313" key="2">
    <source>
        <dbReference type="EMBL" id="VFK41493.1"/>
    </source>
</evidence>
<accession>A0A450Z1E1</accession>
<sequence length="103" mass="11254">MANQNNQGSPHAQDARQLPGVRQAPGQKPLLMPMELEGPAAPGVLYISERHVPGINTFGVVDIYQERMSARPQEQDLLPEWAKFARQVVDHLPFETNGGGSAP</sequence>
<dbReference type="EMBL" id="CAADFU010000098">
    <property type="protein sequence ID" value="VFK47559.1"/>
    <property type="molecule type" value="Genomic_DNA"/>
</dbReference>
<feature type="region of interest" description="Disordered" evidence="1">
    <location>
        <begin position="1"/>
        <end position="28"/>
    </location>
</feature>
<evidence type="ECO:0000313" key="3">
    <source>
        <dbReference type="EMBL" id="VFK47559.1"/>
    </source>
</evidence>
<proteinExistence type="predicted"/>
<evidence type="ECO:0000256" key="1">
    <source>
        <dbReference type="SAM" id="MobiDB-lite"/>
    </source>
</evidence>
<dbReference type="EMBL" id="CAADHB010000099">
    <property type="protein sequence ID" value="VFK80280.1"/>
    <property type="molecule type" value="Genomic_DNA"/>
</dbReference>
<gene>
    <name evidence="4" type="ORF">BECKSD772D_GA0070982_10992</name>
    <name evidence="3" type="ORF">BECKSD772E_GA0070983_10983</name>
    <name evidence="2" type="ORF">BECKSD772F_GA0070984_10933</name>
</gene>
<evidence type="ECO:0000313" key="4">
    <source>
        <dbReference type="EMBL" id="VFK80280.1"/>
    </source>
</evidence>
<reference evidence="3" key="1">
    <citation type="submission" date="2019-02" db="EMBL/GenBank/DDBJ databases">
        <authorList>
            <person name="Gruber-Vodicka R. H."/>
            <person name="Seah K. B. B."/>
        </authorList>
    </citation>
    <scope>NUCLEOTIDE SEQUENCE</scope>
    <source>
        <strain evidence="4">BECK_S127</strain>
        <strain evidence="3">BECK_S1320</strain>
        <strain evidence="2">BECK_S1321</strain>
    </source>
</reference>
<dbReference type="AlphaFoldDB" id="A0A450Z1E1"/>
<protein>
    <submittedName>
        <fullName evidence="3">Uncharacterized protein</fullName>
    </submittedName>
</protein>